<evidence type="ECO:0000256" key="1">
    <source>
        <dbReference type="SAM" id="Phobius"/>
    </source>
</evidence>
<keyword evidence="3" id="KW-1185">Reference proteome</keyword>
<feature type="transmembrane region" description="Helical" evidence="1">
    <location>
        <begin position="6"/>
        <end position="28"/>
    </location>
</feature>
<dbReference type="RefSeq" id="WP_093334692.1">
    <property type="nucleotide sequence ID" value="NZ_FOXD01000001.1"/>
</dbReference>
<dbReference type="STRING" id="1884432.SAMN05518683_101105"/>
<evidence type="ECO:0000313" key="2">
    <source>
        <dbReference type="EMBL" id="SFO92404.1"/>
    </source>
</evidence>
<keyword evidence="1" id="KW-0812">Transmembrane</keyword>
<accession>A0A1I5L534</accession>
<keyword evidence="1" id="KW-0472">Membrane</keyword>
<keyword evidence="1" id="KW-1133">Transmembrane helix</keyword>
<reference evidence="3" key="1">
    <citation type="submission" date="2016-10" db="EMBL/GenBank/DDBJ databases">
        <authorList>
            <person name="Varghese N."/>
            <person name="Submissions S."/>
        </authorList>
    </citation>
    <scope>NUCLEOTIDE SEQUENCE [LARGE SCALE GENOMIC DNA]</scope>
    <source>
        <strain evidence="3">S7</strain>
    </source>
</reference>
<dbReference type="OrthoDB" id="9873534at2"/>
<dbReference type="Proteomes" id="UP000198892">
    <property type="component" value="Unassembled WGS sequence"/>
</dbReference>
<name>A0A1I5L534_9BACI</name>
<gene>
    <name evidence="2" type="ORF">SAMN05518683_101105</name>
</gene>
<dbReference type="AlphaFoldDB" id="A0A1I5L534"/>
<organism evidence="2 3">
    <name type="scientific">Salibacterium halotolerans</name>
    <dbReference type="NCBI Taxonomy" id="1884432"/>
    <lineage>
        <taxon>Bacteria</taxon>
        <taxon>Bacillati</taxon>
        <taxon>Bacillota</taxon>
        <taxon>Bacilli</taxon>
        <taxon>Bacillales</taxon>
        <taxon>Bacillaceae</taxon>
    </lineage>
</organism>
<protein>
    <submittedName>
        <fullName evidence="2">Uncharacterized protein</fullName>
    </submittedName>
</protein>
<sequence>MSIVWYSIQMMIVVLVITSVTGVVLFAFMKERIRNDLRYAAGWTIVTVLVFIVSLLFGLQTLPFPSS</sequence>
<feature type="transmembrane region" description="Helical" evidence="1">
    <location>
        <begin position="40"/>
        <end position="59"/>
    </location>
</feature>
<dbReference type="EMBL" id="FOXD01000001">
    <property type="protein sequence ID" value="SFO92404.1"/>
    <property type="molecule type" value="Genomic_DNA"/>
</dbReference>
<evidence type="ECO:0000313" key="3">
    <source>
        <dbReference type="Proteomes" id="UP000198892"/>
    </source>
</evidence>
<proteinExistence type="predicted"/>